<evidence type="ECO:0000256" key="1">
    <source>
        <dbReference type="SAM" id="MobiDB-lite"/>
    </source>
</evidence>
<dbReference type="InterPro" id="IPR009045">
    <property type="entry name" value="Zn_M74/Hedgehog-like"/>
</dbReference>
<feature type="region of interest" description="Disordered" evidence="1">
    <location>
        <begin position="63"/>
        <end position="82"/>
    </location>
</feature>
<dbReference type="Gene3D" id="3.30.1380.10">
    <property type="match status" value="1"/>
</dbReference>
<comment type="caution">
    <text evidence="2">The sequence shown here is derived from an EMBL/GenBank/DDBJ whole genome shotgun (WGS) entry which is preliminary data.</text>
</comment>
<organism evidence="2 3">
    <name type="scientific">Leptolyngbya cf. ectocarpi LEGE 11479</name>
    <dbReference type="NCBI Taxonomy" id="1828722"/>
    <lineage>
        <taxon>Bacteria</taxon>
        <taxon>Bacillati</taxon>
        <taxon>Cyanobacteriota</taxon>
        <taxon>Cyanophyceae</taxon>
        <taxon>Leptolyngbyales</taxon>
        <taxon>Leptolyngbyaceae</taxon>
        <taxon>Leptolyngbya group</taxon>
        <taxon>Leptolyngbya</taxon>
    </lineage>
</organism>
<feature type="region of interest" description="Disordered" evidence="1">
    <location>
        <begin position="329"/>
        <end position="349"/>
    </location>
</feature>
<protein>
    <recommendedName>
        <fullName evidence="4">Peptidoglycan-binding protein</fullName>
    </recommendedName>
</protein>
<evidence type="ECO:0000313" key="3">
    <source>
        <dbReference type="Proteomes" id="UP000615026"/>
    </source>
</evidence>
<reference evidence="2" key="1">
    <citation type="submission" date="2020-10" db="EMBL/GenBank/DDBJ databases">
        <authorList>
            <person name="Castelo-Branco R."/>
            <person name="Eusebio N."/>
            <person name="Adriana R."/>
            <person name="Vieira A."/>
            <person name="Brugerolle De Fraissinette N."/>
            <person name="Rezende De Castro R."/>
            <person name="Schneider M.P."/>
            <person name="Vasconcelos V."/>
            <person name="Leao P.N."/>
        </authorList>
    </citation>
    <scope>NUCLEOTIDE SEQUENCE</scope>
    <source>
        <strain evidence="2">LEGE 11479</strain>
    </source>
</reference>
<dbReference type="Proteomes" id="UP000615026">
    <property type="component" value="Unassembled WGS sequence"/>
</dbReference>
<proteinExistence type="predicted"/>
<dbReference type="EMBL" id="JADEXP010000019">
    <property type="protein sequence ID" value="MBE9065818.1"/>
    <property type="molecule type" value="Genomic_DNA"/>
</dbReference>
<evidence type="ECO:0000313" key="2">
    <source>
        <dbReference type="EMBL" id="MBE9065818.1"/>
    </source>
</evidence>
<dbReference type="RefSeq" id="WP_193991095.1">
    <property type="nucleotide sequence ID" value="NZ_JADEXP010000019.1"/>
</dbReference>
<gene>
    <name evidence="2" type="ORF">IQ260_04035</name>
</gene>
<evidence type="ECO:0008006" key="4">
    <source>
        <dbReference type="Google" id="ProtNLM"/>
    </source>
</evidence>
<keyword evidence="3" id="KW-1185">Reference proteome</keyword>
<feature type="compositionally biased region" description="Pro residues" evidence="1">
    <location>
        <begin position="71"/>
        <end position="82"/>
    </location>
</feature>
<accession>A0A928ZQU8</accession>
<sequence>MGTWIKETDKAIYLMEGAYYRQKIDKSPRQGEIEGETFFRTQLLKEWLNGDDPPGFFLVSVKTGTDEPKPLPKPPVITPPEPSATSLKITKAPNQVKVYHPYQLAGIASDDLVGKAVSLYVDNSSKPIATTTVNANKQWGFQSVFLAVPKPQLRRLKVVADQTNDIASLTLTPYIEKHPGAQTLSLSASVGLRGTNRANDIKLVRERLVALGYTFARGNSVNDLVQAILLFQSAIAGSTSIRGDGRVDAGGRTQRFLEAANAPRWMRMPGQGVGFYNVEVLDQPGDSHDYGIDWMSNVIRAAGIHYELAYRKNRSEIAPMAVNDVSLPRGGKTPDHSGHQSGNAGDIVLPRKGGRFGGTRWTNANYDRNATEAILKALRAQPWVDKNTLYFNDPVLMNKGLCRRAGGHDDHIHFEVNVPPKI</sequence>
<dbReference type="AlphaFoldDB" id="A0A928ZQU8"/>
<dbReference type="SUPFAM" id="SSF55166">
    <property type="entry name" value="Hedgehog/DD-peptidase"/>
    <property type="match status" value="1"/>
</dbReference>
<name>A0A928ZQU8_LEPEC</name>